<dbReference type="Proteomes" id="UP001642464">
    <property type="component" value="Unassembled WGS sequence"/>
</dbReference>
<comment type="caution">
    <text evidence="1">The sequence shown here is derived from an EMBL/GenBank/DDBJ whole genome shotgun (WGS) entry which is preliminary data.</text>
</comment>
<name>A0ABP0Q2J0_9DINO</name>
<gene>
    <name evidence="1" type="ORF">SCF082_LOCUS39197</name>
</gene>
<evidence type="ECO:0000313" key="1">
    <source>
        <dbReference type="EMBL" id="CAK9082481.1"/>
    </source>
</evidence>
<dbReference type="EMBL" id="CAXAMM010038962">
    <property type="protein sequence ID" value="CAK9082481.1"/>
    <property type="molecule type" value="Genomic_DNA"/>
</dbReference>
<keyword evidence="2" id="KW-1185">Reference proteome</keyword>
<sequence length="642" mass="70102">MWPNGGIAQAPQSRHTPASNLPRALLLQASRPKALPMPTLPAALSAALPAAPTMPTMPSLELPSDRTERLPPNMAMPKPALPSVWAQVHDVSDEGDKTLSLDEMVKKVGEKVNKAGGLQAIGYGARAGKPYVRGRPDDVVANEYRKSPYGPIRGNDKKVAKGASFSTAWDAQITGAAVVVMIVILCDVPALILRQSARMPGGIDTWERGAAAFGTCKIAARGLKRFGTEDACKGACGTLSAIGRLRAQKFDSDRRQMDMSRDFLDFEDSSDVNTKAKHQLGYQYQRDEDLDCQAFEMQRGKALPRWGRCRGVESDSGEALQRNGALQVTVVPMESRHISAPYEMITDEYSGGTAKYMHWWPWAVLPLLLTRAAAYEVQASPSSLSVLEAKLVNLKKESAELHGPPFREAPRGKSKNKIGAVRSLEAQLSSENQRLRQQLRRTSERSEDTAVASRGGAGDQKVSLLSLNGVHGEPSFALLMRLLLIFGVVNTAIYLAWSAEGPVVEKVKRRAAEPLLRALGRGTYEVEISELQVTNLPANGSVVLALDVGGRRFTCEAACVQGLARFQDHFRFPIQGGGSEGQTCALRACQGEETIAEVALTTKDIMRRVHSKHGQQYFHYRMFPKEPRLAEPRFIESLLLVG</sequence>
<evidence type="ECO:0000313" key="2">
    <source>
        <dbReference type="Proteomes" id="UP001642464"/>
    </source>
</evidence>
<accession>A0ABP0Q2J0</accession>
<organism evidence="1 2">
    <name type="scientific">Durusdinium trenchii</name>
    <dbReference type="NCBI Taxonomy" id="1381693"/>
    <lineage>
        <taxon>Eukaryota</taxon>
        <taxon>Sar</taxon>
        <taxon>Alveolata</taxon>
        <taxon>Dinophyceae</taxon>
        <taxon>Suessiales</taxon>
        <taxon>Symbiodiniaceae</taxon>
        <taxon>Durusdinium</taxon>
    </lineage>
</organism>
<proteinExistence type="predicted"/>
<protein>
    <submittedName>
        <fullName evidence="1">Uncharacterized protein</fullName>
    </submittedName>
</protein>
<reference evidence="1 2" key="1">
    <citation type="submission" date="2024-02" db="EMBL/GenBank/DDBJ databases">
        <authorList>
            <person name="Chen Y."/>
            <person name="Shah S."/>
            <person name="Dougan E. K."/>
            <person name="Thang M."/>
            <person name="Chan C."/>
        </authorList>
    </citation>
    <scope>NUCLEOTIDE SEQUENCE [LARGE SCALE GENOMIC DNA]</scope>
</reference>